<dbReference type="OrthoDB" id="5340910at2759"/>
<proteinExistence type="predicted"/>
<gene>
    <name evidence="1" type="primary">VAV1</name>
</gene>
<dbReference type="ChiTaRS" id="VAV1">
    <property type="organism name" value="human"/>
</dbReference>
<accession>L0R6S8</accession>
<evidence type="ECO:0000313" key="1">
    <source>
        <dbReference type="EMBL" id="CCO13847.1"/>
    </source>
</evidence>
<name>L0R6S8_HUMAN</name>
<organism evidence="1">
    <name type="scientific">Homo sapiens</name>
    <name type="common">Human</name>
    <dbReference type="NCBI Taxonomy" id="9606"/>
    <lineage>
        <taxon>Eukaryota</taxon>
        <taxon>Metazoa</taxon>
        <taxon>Chordata</taxon>
        <taxon>Craniata</taxon>
        <taxon>Vertebrata</taxon>
        <taxon>Euteleostomi</taxon>
        <taxon>Mammalia</taxon>
        <taxon>Eutheria</taxon>
        <taxon>Euarchontoglires</taxon>
        <taxon>Primates</taxon>
        <taxon>Haplorrhini</taxon>
        <taxon>Catarrhini</taxon>
        <taxon>Hominidae</taxon>
        <taxon>Homo</taxon>
    </lineage>
</organism>
<dbReference type="EMBL" id="HF548136">
    <property type="protein sequence ID" value="CCO13847.1"/>
    <property type="molecule type" value="Genomic_DNA"/>
</dbReference>
<sequence>MSWVCPRWRCFRNTTGFLHPLEPLDPFYGSTLETLWSSRRLRLNRTGGRAEIHLLMKLAGFLVTG</sequence>
<reference evidence="1" key="1">
    <citation type="submission" date="2012-10" db="EMBL/GenBank/DDBJ databases">
        <title>Direct identification of alternative open reading frame translation products in human.</title>
        <authorList>
            <person name="Vanderperre B."/>
            <person name="Lucier J.-F."/>
            <person name="Motard J."/>
            <person name="Tremblay G."/>
            <person name="Vanderperre S."/>
            <person name="Wisztorski M."/>
            <person name="Salzet M."/>
            <person name="Boisvert F.-M."/>
            <person name="Roucou X."/>
        </authorList>
    </citation>
    <scope>NUCLEOTIDE SEQUENCE</scope>
</reference>
<dbReference type="AlphaFoldDB" id="L0R6S8"/>
<protein>
    <submittedName>
        <fullName evidence="1">Alternative protein VAV1</fullName>
    </submittedName>
</protein>